<dbReference type="Pfam" id="PF00004">
    <property type="entry name" value="AAA"/>
    <property type="match status" value="1"/>
</dbReference>
<reference evidence="18" key="1">
    <citation type="submission" date="2024-05" db="EMBL/GenBank/DDBJ databases">
        <authorList>
            <person name="Bunk B."/>
            <person name="Swiderski J."/>
            <person name="Sproer C."/>
            <person name="Thiel V."/>
        </authorList>
    </citation>
    <scope>NUCLEOTIDE SEQUENCE</scope>
    <source>
        <strain evidence="18">DSM 17735</strain>
    </source>
</reference>
<evidence type="ECO:0000256" key="12">
    <source>
        <dbReference type="PIRSR" id="PIRSR001174-1"/>
    </source>
</evidence>
<gene>
    <name evidence="10 18" type="primary">lon</name>
    <name evidence="18" type="ORF">ABLV49_16920</name>
</gene>
<evidence type="ECO:0000256" key="3">
    <source>
        <dbReference type="ARBA" id="ARBA00022670"/>
    </source>
</evidence>
<dbReference type="GO" id="GO:0004176">
    <property type="term" value="F:ATP-dependent peptidase activity"/>
    <property type="evidence" value="ECO:0007669"/>
    <property type="project" value="UniProtKB-UniRule"/>
</dbReference>
<dbReference type="GO" id="GO:0004252">
    <property type="term" value="F:serine-type endopeptidase activity"/>
    <property type="evidence" value="ECO:0007669"/>
    <property type="project" value="UniProtKB-UniRule"/>
</dbReference>
<dbReference type="PANTHER" id="PTHR10046">
    <property type="entry name" value="ATP DEPENDENT LON PROTEASE FAMILY MEMBER"/>
    <property type="match status" value="1"/>
</dbReference>
<dbReference type="GO" id="GO:0006515">
    <property type="term" value="P:protein quality control for misfolded or incompletely synthesized proteins"/>
    <property type="evidence" value="ECO:0007669"/>
    <property type="project" value="UniProtKB-UniRule"/>
</dbReference>
<dbReference type="InterPro" id="IPR046336">
    <property type="entry name" value="Lon_prtase_N_sf"/>
</dbReference>
<dbReference type="SUPFAM" id="SSF54211">
    <property type="entry name" value="Ribosomal protein S5 domain 2-like"/>
    <property type="match status" value="1"/>
</dbReference>
<protein>
    <recommendedName>
        <fullName evidence="10 11">Lon protease</fullName>
        <ecNumber evidence="10 11">3.4.21.53</ecNumber>
    </recommendedName>
    <alternativeName>
        <fullName evidence="10">ATP-dependent protease La</fullName>
    </alternativeName>
</protein>
<dbReference type="GO" id="GO:0034605">
    <property type="term" value="P:cellular response to heat"/>
    <property type="evidence" value="ECO:0007669"/>
    <property type="project" value="UniProtKB-UniRule"/>
</dbReference>
<evidence type="ECO:0000256" key="5">
    <source>
        <dbReference type="ARBA" id="ARBA00022801"/>
    </source>
</evidence>
<accession>A0AAU7LRB2</accession>
<dbReference type="GO" id="GO:0005524">
    <property type="term" value="F:ATP binding"/>
    <property type="evidence" value="ECO:0007669"/>
    <property type="project" value="UniProtKB-UniRule"/>
</dbReference>
<dbReference type="PROSITE" id="PS51786">
    <property type="entry name" value="LON_PROTEOLYTIC"/>
    <property type="match status" value="1"/>
</dbReference>
<feature type="domain" description="Lon proteolytic" evidence="16">
    <location>
        <begin position="597"/>
        <end position="778"/>
    </location>
</feature>
<keyword evidence="2 10" id="KW-0963">Cytoplasm</keyword>
<proteinExistence type="evidence at transcript level"/>
<evidence type="ECO:0000256" key="1">
    <source>
        <dbReference type="ARBA" id="ARBA00004496"/>
    </source>
</evidence>
<comment type="function">
    <text evidence="10">ATP-dependent serine protease that mediates the selective degradation of mutant and abnormal proteins as well as certain short-lived regulatory proteins. Required for cellular homeostasis and for survival from DNA damage and developmental changes induced by stress. Degrades polypeptides processively to yield small peptide fragments that are 5 to 10 amino acids long. Binds to DNA in a double-stranded, site-specific manner.</text>
</comment>
<dbReference type="InterPro" id="IPR004815">
    <property type="entry name" value="Lon_bac/euk-typ"/>
</dbReference>
<evidence type="ECO:0000313" key="18">
    <source>
        <dbReference type="EMBL" id="XBP69553.1"/>
    </source>
</evidence>
<dbReference type="PROSITE" id="PS51787">
    <property type="entry name" value="LON_N"/>
    <property type="match status" value="1"/>
</dbReference>
<comment type="subunit">
    <text evidence="10 11">Homohexamer. Organized in a ring with a central cavity.</text>
</comment>
<evidence type="ECO:0000256" key="9">
    <source>
        <dbReference type="ARBA" id="ARBA00050665"/>
    </source>
</evidence>
<evidence type="ECO:0000259" key="16">
    <source>
        <dbReference type="PROSITE" id="PS51786"/>
    </source>
</evidence>
<dbReference type="EMBL" id="CP157675">
    <property type="protein sequence ID" value="XBP69553.1"/>
    <property type="molecule type" value="Genomic_DNA"/>
</dbReference>
<dbReference type="InterPro" id="IPR003111">
    <property type="entry name" value="Lon_prtase_N"/>
</dbReference>
<dbReference type="GO" id="GO:0005737">
    <property type="term" value="C:cytoplasm"/>
    <property type="evidence" value="ECO:0007669"/>
    <property type="project" value="UniProtKB-SubCell"/>
</dbReference>
<name>A0AAU7LRB2_9BURK</name>
<evidence type="ECO:0000256" key="2">
    <source>
        <dbReference type="ARBA" id="ARBA00022490"/>
    </source>
</evidence>
<dbReference type="RefSeq" id="WP_349278251.1">
    <property type="nucleotide sequence ID" value="NZ_CBCSCU010000006.1"/>
</dbReference>
<dbReference type="PROSITE" id="PS01046">
    <property type="entry name" value="LON_SER"/>
    <property type="match status" value="1"/>
</dbReference>
<dbReference type="SUPFAM" id="SSF88697">
    <property type="entry name" value="PUA domain-like"/>
    <property type="match status" value="1"/>
</dbReference>
<dbReference type="EC" id="3.4.21.53" evidence="10 11"/>
<feature type="binding site" evidence="10 13">
    <location>
        <begin position="361"/>
        <end position="368"/>
    </location>
    <ligand>
        <name>ATP</name>
        <dbReference type="ChEBI" id="CHEBI:30616"/>
    </ligand>
</feature>
<evidence type="ECO:0000256" key="7">
    <source>
        <dbReference type="ARBA" id="ARBA00022840"/>
    </source>
</evidence>
<comment type="catalytic activity">
    <reaction evidence="9 10 11 14">
        <text>Hydrolysis of proteins in presence of ATP.</text>
        <dbReference type="EC" id="3.4.21.53"/>
    </reaction>
</comment>
<evidence type="ECO:0000256" key="6">
    <source>
        <dbReference type="ARBA" id="ARBA00022825"/>
    </source>
</evidence>
<evidence type="ECO:0000256" key="11">
    <source>
        <dbReference type="PIRNR" id="PIRNR001174"/>
    </source>
</evidence>
<evidence type="ECO:0000256" key="4">
    <source>
        <dbReference type="ARBA" id="ARBA00022741"/>
    </source>
</evidence>
<dbReference type="Pfam" id="PF05362">
    <property type="entry name" value="Lon_C"/>
    <property type="match status" value="1"/>
</dbReference>
<dbReference type="PRINTS" id="PR00830">
    <property type="entry name" value="ENDOLAPTASE"/>
</dbReference>
<evidence type="ECO:0000256" key="13">
    <source>
        <dbReference type="PIRSR" id="PIRSR001174-2"/>
    </source>
</evidence>
<dbReference type="InterPro" id="IPR015947">
    <property type="entry name" value="PUA-like_sf"/>
</dbReference>
<evidence type="ECO:0000256" key="14">
    <source>
        <dbReference type="PROSITE-ProRule" id="PRU01122"/>
    </source>
</evidence>
<organism evidence="18">
    <name type="scientific">Polaromonas hydrogenivorans</name>
    <dbReference type="NCBI Taxonomy" id="335476"/>
    <lineage>
        <taxon>Bacteria</taxon>
        <taxon>Pseudomonadati</taxon>
        <taxon>Pseudomonadota</taxon>
        <taxon>Betaproteobacteria</taxon>
        <taxon>Burkholderiales</taxon>
        <taxon>Comamonadaceae</taxon>
        <taxon>Polaromonas</taxon>
    </lineage>
</organism>
<evidence type="ECO:0000259" key="17">
    <source>
        <dbReference type="PROSITE" id="PS51787"/>
    </source>
</evidence>
<dbReference type="Gene3D" id="1.20.58.1480">
    <property type="match status" value="1"/>
</dbReference>
<dbReference type="AlphaFoldDB" id="A0AAU7LRB2"/>
<sequence>MDAKDAKLPALPDGVIALVPMRNVVLFPNTLVPITVGRPKSIAAVQHAKNTGDLLGIVMQRDEKDDDPGRDALCDVGTTAKVVQQVGTDEQLRHALCQGVKRFRIQSMVEGYPFLAARVQFIEDPAEPSTQAEALGLQLRERAAEILSLLPGAPAELAHTLQAVRSPSHMADVVASLLDAELSEKQLLLETANTEERLQKVLQMLTHRIEVLRLSQEIGERTKEQIDDTQRKYMLRQQLKTIQKELGEDDGTSEDIAQLGELIAKAGMPADVEAQARKELSRLQRMPDASSEYSMLRTYLEWMTELPWTVPQASPIDLTEARRILEADHYGLERIKQRIVEYLAVQKLNPEGRAPILCFVGPPGVGKTSLGQSIAHALGRPFVRVSLGGVHDEAEIRGHRRTYIGAMPGMIVQNLRKAGARHCVMMLDEIDKLSPSAHGDPSAALLEVLDPEQNSTFRDNYLGVPFDLSRVVFLATANVIDQVPAAVRDRMEVIELPGYTQEEKLQIAQRYLVGRQREANGLRGDQCELTLDALQALVAEYTREAGVRQLEREIGRVMRHAAVRIADGSKPQVRVDAADLDAILGPARFEHETALRSSMPGVATGLAWTPVGGDILFIEATRVAGSGRLILTGQLGEVMKESAQAALTLVKGFASTLRVPAERFEGIDVHVHVPAGAIPKDGPSAGVAMFIALASLFTDQAVHHDVAMTGEISLRGLVLPVGGIKEKVLAAQRAGVHTVLLPRRNEKDLRDVPESTREALKFVWLDHVDDAIRAALGDAAMRGEGFVLV</sequence>
<dbReference type="InterPro" id="IPR003593">
    <property type="entry name" value="AAA+_ATPase"/>
</dbReference>
<evidence type="ECO:0000256" key="10">
    <source>
        <dbReference type="HAMAP-Rule" id="MF_01973"/>
    </source>
</evidence>
<dbReference type="Pfam" id="PF02190">
    <property type="entry name" value="LON_substr_bdg"/>
    <property type="match status" value="1"/>
</dbReference>
<dbReference type="InterPro" id="IPR003959">
    <property type="entry name" value="ATPase_AAA_core"/>
</dbReference>
<evidence type="ECO:0000256" key="8">
    <source>
        <dbReference type="ARBA" id="ARBA00023016"/>
    </source>
</evidence>
<dbReference type="GO" id="GO:0043565">
    <property type="term" value="F:sequence-specific DNA binding"/>
    <property type="evidence" value="ECO:0007669"/>
    <property type="project" value="UniProtKB-UniRule"/>
</dbReference>
<dbReference type="InterPro" id="IPR008269">
    <property type="entry name" value="Lon_proteolytic"/>
</dbReference>
<dbReference type="InterPro" id="IPR027543">
    <property type="entry name" value="Lon_bac"/>
</dbReference>
<feature type="domain" description="Lon N-terminal" evidence="17">
    <location>
        <begin position="16"/>
        <end position="209"/>
    </location>
</feature>
<keyword evidence="3 10" id="KW-0645">Protease</keyword>
<dbReference type="InterPro" id="IPR020568">
    <property type="entry name" value="Ribosomal_Su5_D2-typ_SF"/>
</dbReference>
<dbReference type="Gene3D" id="3.30.230.10">
    <property type="match status" value="1"/>
</dbReference>
<comment type="subcellular location">
    <subcellularLocation>
        <location evidence="1 10 11">Cytoplasm</location>
    </subcellularLocation>
</comment>
<keyword evidence="7 10" id="KW-0067">ATP-binding</keyword>
<dbReference type="PIRSF" id="PIRSF001174">
    <property type="entry name" value="Lon_proteas"/>
    <property type="match status" value="1"/>
</dbReference>
<dbReference type="CDD" id="cd19500">
    <property type="entry name" value="RecA-like_Lon"/>
    <property type="match status" value="1"/>
</dbReference>
<dbReference type="Pfam" id="PF22667">
    <property type="entry name" value="Lon_lid"/>
    <property type="match status" value="1"/>
</dbReference>
<keyword evidence="5 10" id="KW-0378">Hydrolase</keyword>
<keyword evidence="6 10" id="KW-0720">Serine protease</keyword>
<comment type="induction">
    <text evidence="10">By heat shock.</text>
</comment>
<dbReference type="FunFam" id="3.40.50.300:FF:000021">
    <property type="entry name" value="Lon protease homolog"/>
    <property type="match status" value="1"/>
</dbReference>
<dbReference type="Gene3D" id="1.10.8.60">
    <property type="match status" value="1"/>
</dbReference>
<dbReference type="NCBIfam" id="TIGR00763">
    <property type="entry name" value="lon"/>
    <property type="match status" value="1"/>
</dbReference>
<dbReference type="Gene3D" id="1.20.5.5270">
    <property type="match status" value="1"/>
</dbReference>
<dbReference type="Gene3D" id="2.30.130.40">
    <property type="entry name" value="LON domain-like"/>
    <property type="match status" value="1"/>
</dbReference>
<dbReference type="SMART" id="SM00464">
    <property type="entry name" value="LON"/>
    <property type="match status" value="1"/>
</dbReference>
<feature type="active site" evidence="10 12">
    <location>
        <position position="727"/>
    </location>
</feature>
<dbReference type="GO" id="GO:0016887">
    <property type="term" value="F:ATP hydrolysis activity"/>
    <property type="evidence" value="ECO:0007669"/>
    <property type="project" value="UniProtKB-UniRule"/>
</dbReference>
<comment type="similarity">
    <text evidence="10 11 14 15">Belongs to the peptidase S16 family.</text>
</comment>
<dbReference type="InterPro" id="IPR008268">
    <property type="entry name" value="Peptidase_S16_AS"/>
</dbReference>
<keyword evidence="8 10" id="KW-0346">Stress response</keyword>
<dbReference type="HAMAP" id="MF_01973">
    <property type="entry name" value="lon_bact"/>
    <property type="match status" value="1"/>
</dbReference>
<dbReference type="InterPro" id="IPR054594">
    <property type="entry name" value="Lon_lid"/>
</dbReference>
<dbReference type="InterPro" id="IPR027417">
    <property type="entry name" value="P-loop_NTPase"/>
</dbReference>
<dbReference type="FunFam" id="1.20.5.5270:FF:000002">
    <property type="entry name" value="Lon protease homolog"/>
    <property type="match status" value="1"/>
</dbReference>
<dbReference type="SMART" id="SM00382">
    <property type="entry name" value="AAA"/>
    <property type="match status" value="1"/>
</dbReference>
<keyword evidence="4 10" id="KW-0547">Nucleotide-binding</keyword>
<dbReference type="Gene3D" id="3.40.50.300">
    <property type="entry name" value="P-loop containing nucleotide triphosphate hydrolases"/>
    <property type="match status" value="1"/>
</dbReference>
<dbReference type="SUPFAM" id="SSF52540">
    <property type="entry name" value="P-loop containing nucleoside triphosphate hydrolases"/>
    <property type="match status" value="1"/>
</dbReference>
<feature type="active site" evidence="10 12">
    <location>
        <position position="684"/>
    </location>
</feature>
<dbReference type="InterPro" id="IPR014721">
    <property type="entry name" value="Ribsml_uS5_D2-typ_fold_subgr"/>
</dbReference>
<dbReference type="InterPro" id="IPR027065">
    <property type="entry name" value="Lon_Prtase"/>
</dbReference>
<evidence type="ECO:0000256" key="15">
    <source>
        <dbReference type="RuleBase" id="RU000591"/>
    </source>
</evidence>